<dbReference type="PANTHER" id="PTHR22911:SF6">
    <property type="entry name" value="SOLUTE CARRIER FAMILY 35 MEMBER G1"/>
    <property type="match status" value="1"/>
</dbReference>
<keyword evidence="4 5" id="KW-0472">Membrane</keyword>
<evidence type="ECO:0000313" key="7">
    <source>
        <dbReference type="EMBL" id="RRD01803.1"/>
    </source>
</evidence>
<evidence type="ECO:0000259" key="6">
    <source>
        <dbReference type="Pfam" id="PF00892"/>
    </source>
</evidence>
<feature type="transmembrane region" description="Helical" evidence="5">
    <location>
        <begin position="242"/>
        <end position="262"/>
    </location>
</feature>
<gene>
    <name evidence="7" type="ORF">EHS89_00600</name>
</gene>
<keyword evidence="3 5" id="KW-1133">Transmembrane helix</keyword>
<protein>
    <submittedName>
        <fullName evidence="7">DMT family transporter</fullName>
    </submittedName>
</protein>
<organism evidence="7 8">
    <name type="scientific">Amphritea balenae</name>
    <dbReference type="NCBI Taxonomy" id="452629"/>
    <lineage>
        <taxon>Bacteria</taxon>
        <taxon>Pseudomonadati</taxon>
        <taxon>Pseudomonadota</taxon>
        <taxon>Gammaproteobacteria</taxon>
        <taxon>Oceanospirillales</taxon>
        <taxon>Oceanospirillaceae</taxon>
        <taxon>Amphritea</taxon>
    </lineage>
</organism>
<dbReference type="AlphaFoldDB" id="A0A3P1T088"/>
<feature type="transmembrane region" description="Helical" evidence="5">
    <location>
        <begin position="106"/>
        <end position="122"/>
    </location>
</feature>
<proteinExistence type="predicted"/>
<evidence type="ECO:0000256" key="5">
    <source>
        <dbReference type="SAM" id="Phobius"/>
    </source>
</evidence>
<feature type="transmembrane region" description="Helical" evidence="5">
    <location>
        <begin position="128"/>
        <end position="148"/>
    </location>
</feature>
<dbReference type="Proteomes" id="UP000267535">
    <property type="component" value="Unassembled WGS sequence"/>
</dbReference>
<evidence type="ECO:0000313" key="8">
    <source>
        <dbReference type="Proteomes" id="UP000267535"/>
    </source>
</evidence>
<evidence type="ECO:0000256" key="1">
    <source>
        <dbReference type="ARBA" id="ARBA00004141"/>
    </source>
</evidence>
<dbReference type="PANTHER" id="PTHR22911">
    <property type="entry name" value="ACYL-MALONYL CONDENSING ENZYME-RELATED"/>
    <property type="match status" value="1"/>
</dbReference>
<evidence type="ECO:0000256" key="2">
    <source>
        <dbReference type="ARBA" id="ARBA00022692"/>
    </source>
</evidence>
<name>A0A3P1T088_9GAMM</name>
<dbReference type="Pfam" id="PF00892">
    <property type="entry name" value="EamA"/>
    <property type="match status" value="2"/>
</dbReference>
<keyword evidence="8" id="KW-1185">Reference proteome</keyword>
<dbReference type="OrthoDB" id="554876at2"/>
<feature type="domain" description="EamA" evidence="6">
    <location>
        <begin position="2"/>
        <end position="120"/>
    </location>
</feature>
<feature type="transmembrane region" description="Helical" evidence="5">
    <location>
        <begin position="80"/>
        <end position="99"/>
    </location>
</feature>
<comment type="subcellular location">
    <subcellularLocation>
        <location evidence="1">Membrane</location>
        <topology evidence="1">Multi-pass membrane protein</topology>
    </subcellularLocation>
</comment>
<dbReference type="EMBL" id="RQXV01000001">
    <property type="protein sequence ID" value="RRD01803.1"/>
    <property type="molecule type" value="Genomic_DNA"/>
</dbReference>
<evidence type="ECO:0000256" key="4">
    <source>
        <dbReference type="ARBA" id="ARBA00023136"/>
    </source>
</evidence>
<dbReference type="InterPro" id="IPR037185">
    <property type="entry name" value="EmrE-like"/>
</dbReference>
<evidence type="ECO:0000256" key="3">
    <source>
        <dbReference type="ARBA" id="ARBA00022989"/>
    </source>
</evidence>
<reference evidence="7 8" key="1">
    <citation type="submission" date="2018-11" db="EMBL/GenBank/DDBJ databases">
        <title>The draft genome sequence of Amphritea balenae JAMM 1525T.</title>
        <authorList>
            <person name="Fang Z."/>
            <person name="Zhang Y."/>
            <person name="Han X."/>
        </authorList>
    </citation>
    <scope>NUCLEOTIDE SEQUENCE [LARGE SCALE GENOMIC DNA]</scope>
    <source>
        <strain evidence="7 8">JAMM 1525</strain>
    </source>
</reference>
<feature type="transmembrane region" description="Helical" evidence="5">
    <location>
        <begin position="50"/>
        <end position="68"/>
    </location>
</feature>
<dbReference type="GO" id="GO:0016020">
    <property type="term" value="C:membrane"/>
    <property type="evidence" value="ECO:0007669"/>
    <property type="project" value="UniProtKB-SubCell"/>
</dbReference>
<dbReference type="SUPFAM" id="SSF103481">
    <property type="entry name" value="Multidrug resistance efflux transporter EmrE"/>
    <property type="match status" value="2"/>
</dbReference>
<sequence>MSLTAAVIKYTSEFVSVELIVLVQYLICVAVMLPWLAAKGLKQLKTERPLLHLLRGTAGWLCFYSYYLALNEIPMVEASLLRNSAPLVVPVVVLIWLKYRMPWRNWLPVLLGFIGIALVLKPDGSSLSLGHLIAFTSAIALAASIVTTRVLTKTEPTNRILFYYFSISALLSVPLAITQWQSVPLFTLPLMLIIGLSIWVIMWLYTQAYKYAKATVIAPLSYFGVLFTGLLGWYFWQQVPDTFAIAGAILIISGGIGSVYLGKEKG</sequence>
<feature type="transmembrane region" description="Helical" evidence="5">
    <location>
        <begin position="217"/>
        <end position="236"/>
    </location>
</feature>
<feature type="transmembrane region" description="Helical" evidence="5">
    <location>
        <begin position="160"/>
        <end position="180"/>
    </location>
</feature>
<keyword evidence="2 5" id="KW-0812">Transmembrane</keyword>
<feature type="transmembrane region" description="Helical" evidence="5">
    <location>
        <begin position="186"/>
        <end position="205"/>
    </location>
</feature>
<dbReference type="InterPro" id="IPR000620">
    <property type="entry name" value="EamA_dom"/>
</dbReference>
<accession>A0A3P1T088</accession>
<comment type="caution">
    <text evidence="7">The sequence shown here is derived from an EMBL/GenBank/DDBJ whole genome shotgun (WGS) entry which is preliminary data.</text>
</comment>
<feature type="transmembrane region" description="Helical" evidence="5">
    <location>
        <begin position="19"/>
        <end position="38"/>
    </location>
</feature>
<feature type="domain" description="EamA" evidence="6">
    <location>
        <begin position="129"/>
        <end position="255"/>
    </location>
</feature>